<organism evidence="1 2">
    <name type="scientific">Cricetulus griseus</name>
    <name type="common">Chinese hamster</name>
    <name type="synonym">Cricetulus barabensis griseus</name>
    <dbReference type="NCBI Taxonomy" id="10029"/>
    <lineage>
        <taxon>Eukaryota</taxon>
        <taxon>Metazoa</taxon>
        <taxon>Chordata</taxon>
        <taxon>Craniata</taxon>
        <taxon>Vertebrata</taxon>
        <taxon>Euteleostomi</taxon>
        <taxon>Mammalia</taxon>
        <taxon>Eutheria</taxon>
        <taxon>Euarchontoglires</taxon>
        <taxon>Glires</taxon>
        <taxon>Rodentia</taxon>
        <taxon>Myomorpha</taxon>
        <taxon>Muroidea</taxon>
        <taxon>Cricetidae</taxon>
        <taxon>Cricetinae</taxon>
        <taxon>Cricetulus</taxon>
    </lineage>
</organism>
<dbReference type="Proteomes" id="UP000001075">
    <property type="component" value="Unassembled WGS sequence"/>
</dbReference>
<evidence type="ECO:0000313" key="1">
    <source>
        <dbReference type="EMBL" id="EGV97140.1"/>
    </source>
</evidence>
<dbReference type="AlphaFoldDB" id="G3I356"/>
<dbReference type="InParanoid" id="G3I356"/>
<accession>G3I356</accession>
<name>G3I356_CRIGR</name>
<gene>
    <name evidence="1" type="ORF">I79_017857</name>
</gene>
<sequence length="58" mass="5998">MTNIHNPLNSQKLPTPTSWECGCRVLKIASCCLGATASLGDTEKIGIKGTGLPLNSGV</sequence>
<evidence type="ECO:0000313" key="2">
    <source>
        <dbReference type="Proteomes" id="UP000001075"/>
    </source>
</evidence>
<dbReference type="EMBL" id="JH001169">
    <property type="protein sequence ID" value="EGV97140.1"/>
    <property type="molecule type" value="Genomic_DNA"/>
</dbReference>
<protein>
    <submittedName>
        <fullName evidence="1">Uncharacterized protein</fullName>
    </submittedName>
</protein>
<reference evidence="2" key="1">
    <citation type="journal article" date="2011" name="Nat. Biotechnol.">
        <title>The genomic sequence of the Chinese hamster ovary (CHO)-K1 cell line.</title>
        <authorList>
            <person name="Xu X."/>
            <person name="Nagarajan H."/>
            <person name="Lewis N.E."/>
            <person name="Pan S."/>
            <person name="Cai Z."/>
            <person name="Liu X."/>
            <person name="Chen W."/>
            <person name="Xie M."/>
            <person name="Wang W."/>
            <person name="Hammond S."/>
            <person name="Andersen M.R."/>
            <person name="Neff N."/>
            <person name="Passarelli B."/>
            <person name="Koh W."/>
            <person name="Fan H.C."/>
            <person name="Wang J."/>
            <person name="Gui Y."/>
            <person name="Lee K.H."/>
            <person name="Betenbaugh M.J."/>
            <person name="Quake S.R."/>
            <person name="Famili I."/>
            <person name="Palsson B.O."/>
            <person name="Wang J."/>
        </authorList>
    </citation>
    <scope>NUCLEOTIDE SEQUENCE [LARGE SCALE GENOMIC DNA]</scope>
    <source>
        <strain evidence="2">CHO K1 cell line</strain>
    </source>
</reference>
<proteinExistence type="predicted"/>